<keyword evidence="1" id="KW-0472">Membrane</keyword>
<keyword evidence="3" id="KW-1185">Reference proteome</keyword>
<dbReference type="EMBL" id="CP046391">
    <property type="protein sequence ID" value="QJC27489.1"/>
    <property type="molecule type" value="Genomic_DNA"/>
</dbReference>
<organism evidence="2 3">
    <name type="scientific">Anaplasma platys</name>
    <dbReference type="NCBI Taxonomy" id="949"/>
    <lineage>
        <taxon>Bacteria</taxon>
        <taxon>Pseudomonadati</taxon>
        <taxon>Pseudomonadota</taxon>
        <taxon>Alphaproteobacteria</taxon>
        <taxon>Rickettsiales</taxon>
        <taxon>Anaplasmataceae</taxon>
        <taxon>Anaplasma</taxon>
    </lineage>
</organism>
<sequence length="169" mass="19559">MPERICEQRFERNREQLCEKRRDDEKYQVVAGVMLFISIVMVCLFLHGITTQDLSSGPGLIFVLRCMGYFVVFALPLLVWNVCRLIRYTNKRKRGADYYVYEEENEEGESIYGMEGEDLIEQVTSENRNRRYSAELSGEKEKTSDGEVLEQLLIDEGMVVVATPGLTPR</sequence>
<evidence type="ECO:0000256" key="1">
    <source>
        <dbReference type="SAM" id="Phobius"/>
    </source>
</evidence>
<gene>
    <name evidence="2" type="ORF">ANPL_01950</name>
</gene>
<keyword evidence="1" id="KW-1133">Transmembrane helix</keyword>
<keyword evidence="1" id="KW-0812">Transmembrane</keyword>
<accession>A0A858PY31</accession>
<name>A0A858PY31_9RICK</name>
<dbReference type="Proteomes" id="UP000500930">
    <property type="component" value="Chromosome"/>
</dbReference>
<dbReference type="KEGG" id="aplt:ANPL_01950"/>
<protein>
    <submittedName>
        <fullName evidence="2">Uncharacterized protein</fullName>
    </submittedName>
</protein>
<evidence type="ECO:0000313" key="3">
    <source>
        <dbReference type="Proteomes" id="UP000500930"/>
    </source>
</evidence>
<dbReference type="AlphaFoldDB" id="A0A858PY31"/>
<dbReference type="RefSeq" id="WP_169193128.1">
    <property type="nucleotide sequence ID" value="NZ_CP046391.1"/>
</dbReference>
<feature type="transmembrane region" description="Helical" evidence="1">
    <location>
        <begin position="61"/>
        <end position="83"/>
    </location>
</feature>
<evidence type="ECO:0000313" key="2">
    <source>
        <dbReference type="EMBL" id="QJC27489.1"/>
    </source>
</evidence>
<proteinExistence type="predicted"/>
<feature type="transmembrane region" description="Helical" evidence="1">
    <location>
        <begin position="29"/>
        <end position="49"/>
    </location>
</feature>
<reference evidence="2 3" key="1">
    <citation type="journal article" date="2020" name="Pathogens">
        <title>First Whole Genome Sequence of Anaplasma platys, an Obligate Intracellular Rickettsial Pathogen of Dogs.</title>
        <authorList>
            <person name="Llanes A."/>
            <person name="Rajeev S."/>
        </authorList>
    </citation>
    <scope>NUCLEOTIDE SEQUENCE [LARGE SCALE GENOMIC DNA]</scope>
    <source>
        <strain evidence="2 3">S3</strain>
    </source>
</reference>